<dbReference type="Proteomes" id="UP000007468">
    <property type="component" value="Chromosome"/>
</dbReference>
<dbReference type="OrthoDB" id="9812661at2"/>
<comment type="subcellular location">
    <subcellularLocation>
        <location evidence="1">Membrane</location>
        <topology evidence="1">Multi-pass membrane protein</topology>
    </subcellularLocation>
</comment>
<feature type="transmembrane region" description="Helical" evidence="6">
    <location>
        <begin position="188"/>
        <end position="207"/>
    </location>
</feature>
<evidence type="ECO:0000256" key="6">
    <source>
        <dbReference type="SAM" id="Phobius"/>
    </source>
</evidence>
<dbReference type="STRING" id="546269.HMPREF0389_00551"/>
<dbReference type="InterPro" id="IPR018365">
    <property type="entry name" value="Cell_cycle_FtsW-rel_CS"/>
</dbReference>
<organism evidence="7 8">
    <name type="scientific">Filifactor alocis (strain ATCC 35896 / CCUG 47790 / D40 B5)</name>
    <name type="common">Fusobacterium alocis</name>
    <dbReference type="NCBI Taxonomy" id="546269"/>
    <lineage>
        <taxon>Bacteria</taxon>
        <taxon>Bacillati</taxon>
        <taxon>Bacillota</taxon>
        <taxon>Clostridia</taxon>
        <taxon>Peptostreptococcales</taxon>
        <taxon>Filifactoraceae</taxon>
        <taxon>Filifactor</taxon>
    </lineage>
</organism>
<feature type="transmembrane region" description="Helical" evidence="6">
    <location>
        <begin position="350"/>
        <end position="371"/>
    </location>
</feature>
<dbReference type="GO" id="GO:0032153">
    <property type="term" value="C:cell division site"/>
    <property type="evidence" value="ECO:0007669"/>
    <property type="project" value="TreeGrafter"/>
</dbReference>
<dbReference type="GO" id="GO:0008360">
    <property type="term" value="P:regulation of cell shape"/>
    <property type="evidence" value="ECO:0007669"/>
    <property type="project" value="UniProtKB-KW"/>
</dbReference>
<protein>
    <submittedName>
        <fullName evidence="7">Cell cycle protein, FtsW/RodA/SpoVE family</fullName>
    </submittedName>
</protein>
<keyword evidence="3" id="KW-0133">Cell shape</keyword>
<feature type="transmembrane region" description="Helical" evidence="6">
    <location>
        <begin position="283"/>
        <end position="300"/>
    </location>
</feature>
<gene>
    <name evidence="7" type="ordered locus">HMPREF0389_00551</name>
</gene>
<dbReference type="PANTHER" id="PTHR30474:SF1">
    <property type="entry name" value="PEPTIDOGLYCAN GLYCOSYLTRANSFERASE MRDB"/>
    <property type="match status" value="1"/>
</dbReference>
<sequence length="379" mass="42452">MNIKERTKNFEYGLTITVVLLFLIGIVLLMSATHYSEYKALGDYKKVIIQTITFLIGIGILCFNNIFDYTRVRKYCKKIYVFCIFLLLIVWIPKIGSPQFGAHSWVNIFGVFNLQTSEIVKPLFILCYATYLEDKKGHIQDFGDLGKAILFAVPIVGLVLIQPDLGGAIVFLSIMFGMLFISGMDVKLILYAGAIFVLCFPLVYKFGLRPHQVERLDAYFTLLFHPSNLSEIYKNNLQVAQSMTAIGSGGALGKGWLRGTYSQYGFIFVSESDFIFSVAGEEFGFVGMSIIICLYIYFLLRLLTISILSKDFYGKLIGIGVFSLFFYQVVQNIGMTIGIIPVTGLPLPFVSYGGSSMISSMMCVALSLNVAKNKRKFDI</sequence>
<keyword evidence="5 6" id="KW-0472">Membrane</keyword>
<name>D6GSJ3_FILAD</name>
<reference evidence="8" key="1">
    <citation type="submission" date="2010-12" db="EMBL/GenBank/DDBJ databases">
        <title>The genome sequence of Filifactor alocis strain ATCC 35896.</title>
        <authorList>
            <consortium name="The Broad Institute Genome Sequencing Platform"/>
            <person name="Ward D."/>
            <person name="Earl A."/>
            <person name="Feldgarden M."/>
            <person name="Young S.K."/>
            <person name="Gargeya S."/>
            <person name="Zeng Q."/>
            <person name="Alvarado L."/>
            <person name="Berlin A."/>
            <person name="Bochicchio J."/>
            <person name="Chapman S.B."/>
            <person name="Chen Z."/>
            <person name="Freedman E."/>
            <person name="Gellesch M."/>
            <person name="Goldberg J."/>
            <person name="Griggs A."/>
            <person name="Gujja S."/>
            <person name="Heilman E."/>
            <person name="Heiman D."/>
            <person name="Howarth C."/>
            <person name="Mehta T."/>
            <person name="Neiman D."/>
            <person name="Pearson M."/>
            <person name="Roberts A."/>
            <person name="Saif S."/>
            <person name="Shea T."/>
            <person name="Shenoy N."/>
            <person name="Sisk P."/>
            <person name="Stolte C."/>
            <person name="Sykes S."/>
            <person name="White J."/>
            <person name="Yandava C."/>
            <person name="Izard J."/>
            <person name="Blanton J.M."/>
            <person name="Baranova O.V."/>
            <person name="Tanner A.C."/>
            <person name="Dewhirst F.E."/>
            <person name="Haas B."/>
            <person name="Nusbaum C."/>
            <person name="Birren B."/>
        </authorList>
    </citation>
    <scope>NUCLEOTIDE SEQUENCE [LARGE SCALE GENOMIC DNA]</scope>
    <source>
        <strain evidence="8">ATCC 35896 / D40 B5</strain>
    </source>
</reference>
<feature type="transmembrane region" description="Helical" evidence="6">
    <location>
        <begin position="312"/>
        <end position="330"/>
    </location>
</feature>
<feature type="transmembrane region" description="Helical" evidence="6">
    <location>
        <begin position="47"/>
        <end position="67"/>
    </location>
</feature>
<dbReference type="InterPro" id="IPR001182">
    <property type="entry name" value="FtsW/RodA"/>
</dbReference>
<dbReference type="Pfam" id="PF01098">
    <property type="entry name" value="FTSW_RODA_SPOVE"/>
    <property type="match status" value="1"/>
</dbReference>
<feature type="transmembrane region" description="Helical" evidence="6">
    <location>
        <begin position="12"/>
        <end position="35"/>
    </location>
</feature>
<evidence type="ECO:0000313" key="7">
    <source>
        <dbReference type="EMBL" id="EFE28634.1"/>
    </source>
</evidence>
<dbReference type="GO" id="GO:0051301">
    <property type="term" value="P:cell division"/>
    <property type="evidence" value="ECO:0007669"/>
    <property type="project" value="InterPro"/>
</dbReference>
<evidence type="ECO:0000256" key="5">
    <source>
        <dbReference type="ARBA" id="ARBA00023136"/>
    </source>
</evidence>
<dbReference type="PROSITE" id="PS00428">
    <property type="entry name" value="FTSW_RODA_SPOVE"/>
    <property type="match status" value="1"/>
</dbReference>
<dbReference type="KEGG" id="faa:HMPREF0389_00551"/>
<dbReference type="EMBL" id="CP002390">
    <property type="protein sequence ID" value="EFE28634.1"/>
    <property type="molecule type" value="Genomic_DNA"/>
</dbReference>
<accession>D6GSJ3</accession>
<evidence type="ECO:0000313" key="8">
    <source>
        <dbReference type="Proteomes" id="UP000007468"/>
    </source>
</evidence>
<dbReference type="eggNOG" id="COG0772">
    <property type="taxonomic scope" value="Bacteria"/>
</dbReference>
<keyword evidence="4 6" id="KW-1133">Transmembrane helix</keyword>
<dbReference type="AlphaFoldDB" id="D6GSJ3"/>
<proteinExistence type="predicted"/>
<keyword evidence="2 6" id="KW-0812">Transmembrane</keyword>
<dbReference type="PATRIC" id="fig|546269.5.peg.95"/>
<dbReference type="PANTHER" id="PTHR30474">
    <property type="entry name" value="CELL CYCLE PROTEIN"/>
    <property type="match status" value="1"/>
</dbReference>
<feature type="transmembrane region" description="Helical" evidence="6">
    <location>
        <begin position="79"/>
        <end position="96"/>
    </location>
</feature>
<feature type="transmembrane region" description="Helical" evidence="6">
    <location>
        <begin position="148"/>
        <end position="181"/>
    </location>
</feature>
<dbReference type="RefSeq" id="WP_014261761.1">
    <property type="nucleotide sequence ID" value="NC_016630.1"/>
</dbReference>
<dbReference type="GO" id="GO:0015648">
    <property type="term" value="F:lipid-linked peptidoglycan transporter activity"/>
    <property type="evidence" value="ECO:0007669"/>
    <property type="project" value="TreeGrafter"/>
</dbReference>
<dbReference type="GO" id="GO:0005886">
    <property type="term" value="C:plasma membrane"/>
    <property type="evidence" value="ECO:0007669"/>
    <property type="project" value="TreeGrafter"/>
</dbReference>
<evidence type="ECO:0000256" key="1">
    <source>
        <dbReference type="ARBA" id="ARBA00004141"/>
    </source>
</evidence>
<keyword evidence="8" id="KW-1185">Reference proteome</keyword>
<evidence type="ECO:0000256" key="3">
    <source>
        <dbReference type="ARBA" id="ARBA00022960"/>
    </source>
</evidence>
<evidence type="ECO:0000256" key="2">
    <source>
        <dbReference type="ARBA" id="ARBA00022692"/>
    </source>
</evidence>
<evidence type="ECO:0000256" key="4">
    <source>
        <dbReference type="ARBA" id="ARBA00022989"/>
    </source>
</evidence>